<evidence type="ECO:0000256" key="3">
    <source>
        <dbReference type="ARBA" id="ARBA00023026"/>
    </source>
</evidence>
<keyword evidence="2" id="KW-0964">Secreted</keyword>
<feature type="compositionally biased region" description="Low complexity" evidence="4">
    <location>
        <begin position="54"/>
        <end position="69"/>
    </location>
</feature>
<dbReference type="GO" id="GO:0005737">
    <property type="term" value="C:cytoplasm"/>
    <property type="evidence" value="ECO:0007669"/>
    <property type="project" value="InterPro"/>
</dbReference>
<protein>
    <submittedName>
        <fullName evidence="7">SpvB-domain-containing protein</fullName>
    </submittedName>
</protein>
<dbReference type="Pfam" id="PF12256">
    <property type="entry name" value="TcdB_toxin_midN"/>
    <property type="match status" value="1"/>
</dbReference>
<feature type="domain" description="Insecticide toxin TcdB middle/C-terminal" evidence="5">
    <location>
        <begin position="975"/>
        <end position="1087"/>
    </location>
</feature>
<dbReference type="PANTHER" id="PTHR32305:SF15">
    <property type="entry name" value="PROTEIN RHSA-RELATED"/>
    <property type="match status" value="1"/>
</dbReference>
<feature type="region of interest" description="Disordered" evidence="4">
    <location>
        <begin position="2442"/>
        <end position="2465"/>
    </location>
</feature>
<organism evidence="7 8">
    <name type="scientific">Aulographum hederae CBS 113979</name>
    <dbReference type="NCBI Taxonomy" id="1176131"/>
    <lineage>
        <taxon>Eukaryota</taxon>
        <taxon>Fungi</taxon>
        <taxon>Dikarya</taxon>
        <taxon>Ascomycota</taxon>
        <taxon>Pezizomycotina</taxon>
        <taxon>Dothideomycetes</taxon>
        <taxon>Pleosporomycetidae</taxon>
        <taxon>Aulographales</taxon>
        <taxon>Aulographaceae</taxon>
    </lineage>
</organism>
<evidence type="ECO:0000256" key="4">
    <source>
        <dbReference type="SAM" id="MobiDB-lite"/>
    </source>
</evidence>
<dbReference type="PANTHER" id="PTHR32305">
    <property type="match status" value="1"/>
</dbReference>
<dbReference type="EMBL" id="ML977178">
    <property type="protein sequence ID" value="KAF1983001.1"/>
    <property type="molecule type" value="Genomic_DNA"/>
</dbReference>
<dbReference type="InterPro" id="IPR050708">
    <property type="entry name" value="T6SS_VgrG/RHS"/>
</dbReference>
<feature type="compositionally biased region" description="Low complexity" evidence="4">
    <location>
        <begin position="2442"/>
        <end position="2455"/>
    </location>
</feature>
<evidence type="ECO:0000259" key="5">
    <source>
        <dbReference type="Pfam" id="PF12255"/>
    </source>
</evidence>
<dbReference type="InterPro" id="IPR022045">
    <property type="entry name" value="TcdB_toxin_mid/N"/>
</dbReference>
<keyword evidence="3" id="KW-0843">Virulence</keyword>
<evidence type="ECO:0000313" key="7">
    <source>
        <dbReference type="EMBL" id="KAF1983001.1"/>
    </source>
</evidence>
<proteinExistence type="predicted"/>
<dbReference type="Gene3D" id="2.180.10.10">
    <property type="entry name" value="RHS repeat-associated core"/>
    <property type="match status" value="2"/>
</dbReference>
<feature type="region of interest" description="Disordered" evidence="4">
    <location>
        <begin position="42"/>
        <end position="71"/>
    </location>
</feature>
<dbReference type="InterPro" id="IPR003284">
    <property type="entry name" value="Sal_SpvB"/>
</dbReference>
<dbReference type="Pfam" id="PF03534">
    <property type="entry name" value="SpvB"/>
    <property type="match status" value="1"/>
</dbReference>
<dbReference type="NCBIfam" id="TIGR03696">
    <property type="entry name" value="Rhs_assc_core"/>
    <property type="match status" value="1"/>
</dbReference>
<accession>A0A6G1GPZ6</accession>
<dbReference type="Pfam" id="PF12255">
    <property type="entry name" value="TcdB_toxin_midC"/>
    <property type="match status" value="1"/>
</dbReference>
<dbReference type="InterPro" id="IPR022044">
    <property type="entry name" value="TcdB_toxin_mid/C"/>
</dbReference>
<reference evidence="7" key="1">
    <citation type="journal article" date="2020" name="Stud. Mycol.">
        <title>101 Dothideomycetes genomes: a test case for predicting lifestyles and emergence of pathogens.</title>
        <authorList>
            <person name="Haridas S."/>
            <person name="Albert R."/>
            <person name="Binder M."/>
            <person name="Bloem J."/>
            <person name="Labutti K."/>
            <person name="Salamov A."/>
            <person name="Andreopoulos B."/>
            <person name="Baker S."/>
            <person name="Barry K."/>
            <person name="Bills G."/>
            <person name="Bluhm B."/>
            <person name="Cannon C."/>
            <person name="Castanera R."/>
            <person name="Culley D."/>
            <person name="Daum C."/>
            <person name="Ezra D."/>
            <person name="Gonzalez J."/>
            <person name="Henrissat B."/>
            <person name="Kuo A."/>
            <person name="Liang C."/>
            <person name="Lipzen A."/>
            <person name="Lutzoni F."/>
            <person name="Magnuson J."/>
            <person name="Mondo S."/>
            <person name="Nolan M."/>
            <person name="Ohm R."/>
            <person name="Pangilinan J."/>
            <person name="Park H.-J."/>
            <person name="Ramirez L."/>
            <person name="Alfaro M."/>
            <person name="Sun H."/>
            <person name="Tritt A."/>
            <person name="Yoshinaga Y."/>
            <person name="Zwiers L.-H."/>
            <person name="Turgeon B."/>
            <person name="Goodwin S."/>
            <person name="Spatafora J."/>
            <person name="Crous P."/>
            <person name="Grigoriev I."/>
        </authorList>
    </citation>
    <scope>NUCLEOTIDE SEQUENCE</scope>
    <source>
        <strain evidence="7">CBS 113979</strain>
    </source>
</reference>
<evidence type="ECO:0000259" key="6">
    <source>
        <dbReference type="Pfam" id="PF12256"/>
    </source>
</evidence>
<dbReference type="GO" id="GO:0005576">
    <property type="term" value="C:extracellular region"/>
    <property type="evidence" value="ECO:0007669"/>
    <property type="project" value="UniProtKB-SubCell"/>
</dbReference>
<dbReference type="PRINTS" id="PR01341">
    <property type="entry name" value="SALSPVBPROT"/>
</dbReference>
<dbReference type="OrthoDB" id="5426877at2759"/>
<comment type="subcellular location">
    <subcellularLocation>
        <location evidence="1">Secreted</location>
    </subcellularLocation>
</comment>
<dbReference type="Proteomes" id="UP000800041">
    <property type="component" value="Unassembled WGS sequence"/>
</dbReference>
<evidence type="ECO:0000256" key="2">
    <source>
        <dbReference type="ARBA" id="ARBA00022525"/>
    </source>
</evidence>
<feature type="domain" description="Insecticide toxin TcdB middle/N-terminal" evidence="6">
    <location>
        <begin position="741"/>
        <end position="913"/>
    </location>
</feature>
<evidence type="ECO:0000256" key="1">
    <source>
        <dbReference type="ARBA" id="ARBA00004613"/>
    </source>
</evidence>
<dbReference type="InterPro" id="IPR022385">
    <property type="entry name" value="Rhs_assc_core"/>
</dbReference>
<sequence length="2605" mass="288027">MAFPIPFQQTIQAQESSRSEIFSPLAYQSLQNALPHAALEADDRNGDQNTSTQAPSASALPAAPSLSLPKGGGSIHGIGEKFDVNSSTGTGSASIPIKVSPARGVQPQLSVNYNSGSGNSVFGLGFQLAGIPSITRKTDKGLPKYQQTPEGHDSDVFLLADSEDLVPLFKRDALGRIVLDQNNKPSFDEIARNSYLVRKYSPRIDTSFMRIERWTNVNNPDDIHWRTISPANQTTIFGLDDGSRIQDPDMNYIQGQSARVFSWLVSEIYDARGNAMIFNYKPENSSNVPTTDPNEANRSNVSRSANRHLQSIQYGNTIPNRNDDWLPMSASAIPGNSWKFSVVFDYGEYDTINPKPSDSTPWLCRPDSFSTYRPGFEIRVYRLCRRILMFHHFDELPVADYLVSATEFNYDENGTATYLTSVVQSGFSFNPRESAYKKRSLPPLEFAYATFPSNEELSRLQVKEVIQAGAERASTVFDTSTYKWIDLDGEGMTGLLTEQASGWFYWRNLSPNNLVTGDDGFEIKHAKLDGLEILDSRPNRSVTEGAHFGDILGSGNLNLIQTGGRVWGYHERSKGGDWSVLHTFPDFPNVDTSDPTVKFVDLTGDGLPDVLLCGDHLLSWYPFLGQHGYGPNQMIAQPFDEQARPTCVLSDSKEAMYLADMSGDGLQDFIRIRNGDVCYWPNCGYGRFGAMIRMANSPRFDDDDTFHQKRIRLADVDGSGTTDILYVGLSHVNMFLNHSGNSFSGPKTLKCLPNLSDAATVEAVDLIGNGTACLVWSSALPMPSPQPLRYVDLTSGKKPHLLVSITNNLGKKINIRYAPSTKFYLDDKQRGTPWLTRLHFPVHCIEKLETIDHVGNHRLVQSYSYHHGYFDGKEREFRGFARVDQWDTELFATTANDASASATPLWRVPPVHTKTWFHTGAYFDDRKVSRYLTHEYFGAPPSSDQRALSSFYATLLPDTVVPSRIIDAESYRESCRALKGTILRQEVYSADGSSLADIPYSVRDSNFTVESLQSVQDVHSHSVFTLHPRESVNYIYERSIRDPRVQHQLTLQVDRFGNIEKEIKIAYGRPEGNSPLTGPDKLRQTTPMITYSENDFTNSVYELDDFRNPVLSETREYELSGFQVQAGKTRFTFDDFGAPNMAPILSLVETPFENLQQSSSKQKRLIHKSRTMYRRDDLSDVLPLGKLESLALPGVEYTLCFTPGLLDAVYNRPRPDGSSEELLPEPGDVLGGTGPGQAGYIDLDHDGHWWKPSNRAFFSSDQPATPMQELTDARQHFFQPRSFVDAFTNRVSVRYDDYSLMPVQTADPLGNTTVASIDYRVLSPKQITDPNGNRTEAAFDALGLVVGSATRGKVHENFGDTVDGLELDPTPLQLDEFFADPRGPAARSLLGNATLRVMYNQNRYWKDAATKSPNYAAVIVREVHSADSNDAAAIHVAFSYSDGFGRIIQQKVQAKSGAVDGGADANADRWIGSGWVVHNNKGDPVKQYEPFFDGTHDINQSLRGVASTLFYDPLGRVVATLHPDHSVEKVVSTPWSETKYDANDNILISNPRDDPNVGHYFESLPADEYLPSWYDMRIEGQLGPEEKAAAEKTKSHVNTPTTSHLDPLGSAFMTFQASDSNARRTTRSHADIQGNIRQLFDGLGRLVLHTNFDMSGSSIHEANIDSGERWSLPDVSGKSLFSWSSRGFRHMTTYDELRRATEYLWSDNSGDGVLVQKIEYGEPKVGRGLTESEASTSNSRGKIIRVLDQAGVSTMNGYDFKGNMTGWSRRFAQNYKSTLNWKTQVPLEDAVHTTTSTFDAVNRPMKVVSPDQSVVQYAYNAGGTLEQIRANIQGEEASTAFMESAEHDAKGQLAFIKYGNGVSTRREYNSLTFRLKRLTTTRPSRTGREVLQDLNYTYDPVGNVSHIRDDALLATYFRNAVIEPGADFAYDSFYRLVRASGREDFRQRGPTMGRMPSGASNGDDIIPSDGSAVAQYEEVYEYDYADNVLSVRHTGSASTQPGWTRKYSYDSPGAMPNPISLDPNFIDHQSNRVTSISVSGITESYGYEGNAGLHGNITSMPQLQRMDWDIMDQLRSSSKQIVRNGGTPETTYYVYDGKGQRVRKVNESQAAAGEQPRKMKERFYVGSFQLFRKYNGDGRTVGLERETLEIKGGGSRVALVESLTQGTDANTARRQHRYQFDNHIGSVVLELNQDALISSYEEYTPFGETSYQSSPSQTEIPKRYRFNGKERDEETGLYYYGARYYAPWMCKWISPDPIGVKDNLNVFVFSRNNPVRFVDDNGMFPGDIVAKLAEVTHKVATAAGIGGSASAGAAPVAAEAAATGAGVAAGPALATGAVASTEAVAVGGAVASGGATTAAVTTGAAVGATEAVGIGAAAAGGLAALAVGAVALTAWMIQNGHGGGIGNSMVPAISYPLNGSSNPIGPNFVPPPGWPSVTPPTAKVTTPAPQVAPAQTAPPPTIKYPMPWDVETRQRVLASQKAPRKEEDNDWNPQWHHIIPQYFRSLMPADVDIDAIDMGRVLPARFHALMSWSYNIHWAAWITTNTKNGVFSATAKEIYAEAARLDHFYQTDRFWSPPTRFDVKPQSARTPAMRAQVNRIGWTKP</sequence>
<feature type="region of interest" description="Disordered" evidence="4">
    <location>
        <begin position="1947"/>
        <end position="1967"/>
    </location>
</feature>
<evidence type="ECO:0000313" key="8">
    <source>
        <dbReference type="Proteomes" id="UP000800041"/>
    </source>
</evidence>
<dbReference type="InterPro" id="IPR028994">
    <property type="entry name" value="Integrin_alpha_N"/>
</dbReference>
<feature type="region of interest" description="Disordered" evidence="4">
    <location>
        <begin position="282"/>
        <end position="306"/>
    </location>
</feature>
<gene>
    <name evidence="7" type="ORF">K402DRAFT_424024</name>
</gene>
<dbReference type="SUPFAM" id="SSF69318">
    <property type="entry name" value="Integrin alpha N-terminal domain"/>
    <property type="match status" value="1"/>
</dbReference>
<keyword evidence="8" id="KW-1185">Reference proteome</keyword>
<name>A0A6G1GPZ6_9PEZI</name>